<dbReference type="Proteomes" id="UP000502584">
    <property type="component" value="Segment"/>
</dbReference>
<proteinExistence type="predicted"/>
<keyword evidence="2" id="KW-1185">Reference proteome</keyword>
<sequence length="277" mass="31049">MSPKLELFAFPQWPREVRIPCPYCKYQICGNAPDDQRLFNCPMCRAQLQGREEDGKVKLRMNLQTFLASPQISFIENKAPWPGEVMSAVPYSRTAVSMFSCWVEPEIAGRRVITAITADGKPWPWTTDRKGLVGAAIDRLTPELEHLASILRFNGDRSWMLGAAVEGILTPDGAMLVYHAMPLTSLICGSDCLQLSVRQIDLQEAVSDLSGGLLRLMPQRPIKTTANSNSDQWTASEADLDKACQHWNAPAVIIKQNYGMWRTGANDAWMRYEESDL</sequence>
<accession>A0A6G6XHE8</accession>
<reference evidence="1 2" key="1">
    <citation type="submission" date="2019-10" db="EMBL/GenBank/DDBJ databases">
        <title>Genome of the temperate Pseudomonas aerugionosa phage vB_Pae-SS2019XI.</title>
        <authorList>
            <person name="Hammerl J.A."/>
            <person name="Jaeckel C."/>
            <person name="Schnehle S."/>
            <person name="Schmoger S."/>
        </authorList>
    </citation>
    <scope>NUCLEOTIDE SEQUENCE [LARGE SCALE GENOMIC DNA]</scope>
</reference>
<name>A0A6G6XHE8_9CAUD</name>
<dbReference type="EMBL" id="MN536026">
    <property type="protein sequence ID" value="QIG56916.1"/>
    <property type="molecule type" value="Genomic_DNA"/>
</dbReference>
<organism evidence="1 2">
    <name type="scientific">Pseudomonas phage vB_Pae-SS2019XI</name>
    <dbReference type="NCBI Taxonomy" id="2660688"/>
    <lineage>
        <taxon>Viruses</taxon>
        <taxon>Duplodnaviria</taxon>
        <taxon>Heunggongvirae</taxon>
        <taxon>Uroviricota</taxon>
        <taxon>Caudoviricetes</taxon>
        <taxon>Casjensviridae</taxon>
        <taxon>Maxdohrnvirus</taxon>
        <taxon>Maxdohrnvirus SS2019XI</taxon>
    </lineage>
</organism>
<gene>
    <name evidence="1" type="ORF">vBPaeSS2019XI_038</name>
</gene>
<evidence type="ECO:0000313" key="1">
    <source>
        <dbReference type="EMBL" id="QIG56916.1"/>
    </source>
</evidence>
<evidence type="ECO:0000313" key="2">
    <source>
        <dbReference type="Proteomes" id="UP000502584"/>
    </source>
</evidence>
<protein>
    <submittedName>
        <fullName evidence="1">Uncharacterized protein</fullName>
    </submittedName>
</protein>